<evidence type="ECO:0000313" key="3">
    <source>
        <dbReference type="Proteomes" id="UP001301769"/>
    </source>
</evidence>
<feature type="region of interest" description="Disordered" evidence="1">
    <location>
        <begin position="52"/>
        <end position="72"/>
    </location>
</feature>
<keyword evidence="3" id="KW-1185">Reference proteome</keyword>
<evidence type="ECO:0000256" key="1">
    <source>
        <dbReference type="SAM" id="MobiDB-lite"/>
    </source>
</evidence>
<dbReference type="AlphaFoldDB" id="A0AAN6XXK3"/>
<comment type="caution">
    <text evidence="2">The sequence shown here is derived from an EMBL/GenBank/DDBJ whole genome shotgun (WGS) entry which is preliminary data.</text>
</comment>
<gene>
    <name evidence="2" type="ORF">QBC37DRAFT_378768</name>
</gene>
<organism evidence="2 3">
    <name type="scientific">Rhypophila decipiens</name>
    <dbReference type="NCBI Taxonomy" id="261697"/>
    <lineage>
        <taxon>Eukaryota</taxon>
        <taxon>Fungi</taxon>
        <taxon>Dikarya</taxon>
        <taxon>Ascomycota</taxon>
        <taxon>Pezizomycotina</taxon>
        <taxon>Sordariomycetes</taxon>
        <taxon>Sordariomycetidae</taxon>
        <taxon>Sordariales</taxon>
        <taxon>Naviculisporaceae</taxon>
        <taxon>Rhypophila</taxon>
    </lineage>
</organism>
<reference evidence="2" key="1">
    <citation type="journal article" date="2023" name="Mol. Phylogenet. Evol.">
        <title>Genome-scale phylogeny and comparative genomics of the fungal order Sordariales.</title>
        <authorList>
            <person name="Hensen N."/>
            <person name="Bonometti L."/>
            <person name="Westerberg I."/>
            <person name="Brannstrom I.O."/>
            <person name="Guillou S."/>
            <person name="Cros-Aarteil S."/>
            <person name="Calhoun S."/>
            <person name="Haridas S."/>
            <person name="Kuo A."/>
            <person name="Mondo S."/>
            <person name="Pangilinan J."/>
            <person name="Riley R."/>
            <person name="LaButti K."/>
            <person name="Andreopoulos B."/>
            <person name="Lipzen A."/>
            <person name="Chen C."/>
            <person name="Yan M."/>
            <person name="Daum C."/>
            <person name="Ng V."/>
            <person name="Clum A."/>
            <person name="Steindorff A."/>
            <person name="Ohm R.A."/>
            <person name="Martin F."/>
            <person name="Silar P."/>
            <person name="Natvig D.O."/>
            <person name="Lalanne C."/>
            <person name="Gautier V."/>
            <person name="Ament-Velasquez S.L."/>
            <person name="Kruys A."/>
            <person name="Hutchinson M.I."/>
            <person name="Powell A.J."/>
            <person name="Barry K."/>
            <person name="Miller A.N."/>
            <person name="Grigoriev I.V."/>
            <person name="Debuchy R."/>
            <person name="Gladieux P."/>
            <person name="Hiltunen Thoren M."/>
            <person name="Johannesson H."/>
        </authorList>
    </citation>
    <scope>NUCLEOTIDE SEQUENCE</scope>
    <source>
        <strain evidence="2">PSN293</strain>
    </source>
</reference>
<evidence type="ECO:0000313" key="2">
    <source>
        <dbReference type="EMBL" id="KAK4208773.1"/>
    </source>
</evidence>
<reference evidence="2" key="2">
    <citation type="submission" date="2023-05" db="EMBL/GenBank/DDBJ databases">
        <authorList>
            <consortium name="Lawrence Berkeley National Laboratory"/>
            <person name="Steindorff A."/>
            <person name="Hensen N."/>
            <person name="Bonometti L."/>
            <person name="Westerberg I."/>
            <person name="Brannstrom I.O."/>
            <person name="Guillou S."/>
            <person name="Cros-Aarteil S."/>
            <person name="Calhoun S."/>
            <person name="Haridas S."/>
            <person name="Kuo A."/>
            <person name="Mondo S."/>
            <person name="Pangilinan J."/>
            <person name="Riley R."/>
            <person name="Labutti K."/>
            <person name="Andreopoulos B."/>
            <person name="Lipzen A."/>
            <person name="Chen C."/>
            <person name="Yanf M."/>
            <person name="Daum C."/>
            <person name="Ng V."/>
            <person name="Clum A."/>
            <person name="Ohm R."/>
            <person name="Martin F."/>
            <person name="Silar P."/>
            <person name="Natvig D."/>
            <person name="Lalanne C."/>
            <person name="Gautier V."/>
            <person name="Ament-Velasquez S.L."/>
            <person name="Kruys A."/>
            <person name="Hutchinson M.I."/>
            <person name="Powell A.J."/>
            <person name="Barry K."/>
            <person name="Miller A.N."/>
            <person name="Grigoriev I.V."/>
            <person name="Debuchy R."/>
            <person name="Gladieux P."/>
            <person name="Thoren M.H."/>
            <person name="Johannesson H."/>
        </authorList>
    </citation>
    <scope>NUCLEOTIDE SEQUENCE</scope>
    <source>
        <strain evidence="2">PSN293</strain>
    </source>
</reference>
<protein>
    <submittedName>
        <fullName evidence="2">Uncharacterized protein</fullName>
    </submittedName>
</protein>
<dbReference type="EMBL" id="MU858230">
    <property type="protein sequence ID" value="KAK4208773.1"/>
    <property type="molecule type" value="Genomic_DNA"/>
</dbReference>
<sequence>MGRKTANDIIHQAQRELDAGQRAYEARNAQIDEWSAREKERIEQKYAAKRAALAAARQEPGPGGPAQSQVPGQVMSNVAPAQFLAPTQQVAPLSDIVQPVYTIPGQVQQVQVQGPLPIQSNPRPKRSPHEVMQGIKLSAISQRRVDDISRREQINQANKAGGPVPVFAPLPAVEEYVAAWTRRAVERGEITWKEVKKVDGHDDGCCILM</sequence>
<dbReference type="Proteomes" id="UP001301769">
    <property type="component" value="Unassembled WGS sequence"/>
</dbReference>
<accession>A0AAN6XXK3</accession>
<name>A0AAN6XXK3_9PEZI</name>
<proteinExistence type="predicted"/>